<feature type="compositionally biased region" description="Acidic residues" evidence="1">
    <location>
        <begin position="48"/>
        <end position="70"/>
    </location>
</feature>
<comment type="caution">
    <text evidence="2">The sequence shown here is derived from an EMBL/GenBank/DDBJ whole genome shotgun (WGS) entry which is preliminary data.</text>
</comment>
<accession>A0ABD2XW30</accession>
<dbReference type="AlphaFoldDB" id="A0ABD2XW30"/>
<protein>
    <submittedName>
        <fullName evidence="2">Uncharacterized protein</fullName>
    </submittedName>
</protein>
<dbReference type="EMBL" id="JBJUIK010000017">
    <property type="protein sequence ID" value="KAL3497740.1"/>
    <property type="molecule type" value="Genomic_DNA"/>
</dbReference>
<sequence length="107" mass="12810">MLPGVEYMQWNKNRIVLYYLRPRMRESSTSDYQGDAAMNEYMHKDNGAEDDDNQENEDETVRELDDDEEAYNTRRRSKRLVDGGNKTHRWCRKWDCSSTPRVPRCRG</sequence>
<evidence type="ECO:0000313" key="2">
    <source>
        <dbReference type="EMBL" id="KAL3497740.1"/>
    </source>
</evidence>
<feature type="region of interest" description="Disordered" evidence="1">
    <location>
        <begin position="26"/>
        <end position="86"/>
    </location>
</feature>
<keyword evidence="3" id="KW-1185">Reference proteome</keyword>
<organism evidence="2 3">
    <name type="scientific">Cinchona calisaya</name>
    <dbReference type="NCBI Taxonomy" id="153742"/>
    <lineage>
        <taxon>Eukaryota</taxon>
        <taxon>Viridiplantae</taxon>
        <taxon>Streptophyta</taxon>
        <taxon>Embryophyta</taxon>
        <taxon>Tracheophyta</taxon>
        <taxon>Spermatophyta</taxon>
        <taxon>Magnoliopsida</taxon>
        <taxon>eudicotyledons</taxon>
        <taxon>Gunneridae</taxon>
        <taxon>Pentapetalae</taxon>
        <taxon>asterids</taxon>
        <taxon>lamiids</taxon>
        <taxon>Gentianales</taxon>
        <taxon>Rubiaceae</taxon>
        <taxon>Cinchonoideae</taxon>
        <taxon>Cinchoneae</taxon>
        <taxon>Cinchona</taxon>
    </lineage>
</organism>
<dbReference type="Proteomes" id="UP001630127">
    <property type="component" value="Unassembled WGS sequence"/>
</dbReference>
<gene>
    <name evidence="2" type="ORF">ACH5RR_040472</name>
</gene>
<reference evidence="2 3" key="1">
    <citation type="submission" date="2024-11" db="EMBL/GenBank/DDBJ databases">
        <title>A near-complete genome assembly of Cinchona calisaya.</title>
        <authorList>
            <person name="Lian D.C."/>
            <person name="Zhao X.W."/>
            <person name="Wei L."/>
        </authorList>
    </citation>
    <scope>NUCLEOTIDE SEQUENCE [LARGE SCALE GENOMIC DNA]</scope>
    <source>
        <tissue evidence="2">Nenye</tissue>
    </source>
</reference>
<proteinExistence type="predicted"/>
<name>A0ABD2XW30_9GENT</name>
<evidence type="ECO:0000256" key="1">
    <source>
        <dbReference type="SAM" id="MobiDB-lite"/>
    </source>
</evidence>
<evidence type="ECO:0000313" key="3">
    <source>
        <dbReference type="Proteomes" id="UP001630127"/>
    </source>
</evidence>